<comment type="caution">
    <text evidence="1">The sequence shown here is derived from an EMBL/GenBank/DDBJ whole genome shotgun (WGS) entry which is preliminary data.</text>
</comment>
<evidence type="ECO:0000313" key="1">
    <source>
        <dbReference type="EMBL" id="EEG31378.1"/>
    </source>
</evidence>
<name>C0EAR0_9FIRM</name>
<accession>C0EAR0</accession>
<organism evidence="1 2">
    <name type="scientific">[Clostridium] methylpentosum DSM 5476</name>
    <dbReference type="NCBI Taxonomy" id="537013"/>
    <lineage>
        <taxon>Bacteria</taxon>
        <taxon>Bacillati</taxon>
        <taxon>Bacillota</taxon>
        <taxon>Clostridia</taxon>
        <taxon>Eubacteriales</taxon>
        <taxon>Oscillospiraceae</taxon>
        <taxon>Oscillospiraceae incertae sedis</taxon>
    </lineage>
</organism>
<keyword evidence="2" id="KW-1185">Reference proteome</keyword>
<reference evidence="1 2" key="1">
    <citation type="submission" date="2009-01" db="EMBL/GenBank/DDBJ databases">
        <authorList>
            <person name="Fulton L."/>
            <person name="Clifton S."/>
            <person name="Fulton B."/>
            <person name="Xu J."/>
            <person name="Minx P."/>
            <person name="Pepin K.H."/>
            <person name="Johnson M."/>
            <person name="Bhonagiri V."/>
            <person name="Nash W.E."/>
            <person name="Mardis E.R."/>
            <person name="Wilson R.K."/>
        </authorList>
    </citation>
    <scope>NUCLEOTIDE SEQUENCE [LARGE SCALE GENOMIC DNA]</scope>
    <source>
        <strain evidence="1 2">DSM 5476</strain>
    </source>
</reference>
<dbReference type="AlphaFoldDB" id="C0EAR0"/>
<dbReference type="Proteomes" id="UP000003340">
    <property type="component" value="Unassembled WGS sequence"/>
</dbReference>
<dbReference type="HOGENOM" id="CLU_3097403_0_0_9"/>
<sequence length="51" mass="6050">MRTSSKPIFSDVLNDLFIAFLLKNRICLSFDAVIWSFRTILLKRKVLFLKM</sequence>
<reference evidence="1 2" key="2">
    <citation type="submission" date="2009-02" db="EMBL/GenBank/DDBJ databases">
        <title>Draft genome sequence of Clostridium methylpentosum (DSM 5476).</title>
        <authorList>
            <person name="Sudarsanam P."/>
            <person name="Ley R."/>
            <person name="Guruge J."/>
            <person name="Turnbaugh P.J."/>
            <person name="Mahowald M."/>
            <person name="Liep D."/>
            <person name="Gordon J."/>
        </authorList>
    </citation>
    <scope>NUCLEOTIDE SEQUENCE [LARGE SCALE GENOMIC DNA]</scope>
    <source>
        <strain evidence="1 2">DSM 5476</strain>
    </source>
</reference>
<dbReference type="STRING" id="537013.CLOSTMETH_00924"/>
<gene>
    <name evidence="1" type="ORF">CLOSTMETH_00924</name>
</gene>
<protein>
    <submittedName>
        <fullName evidence="1">Uncharacterized protein</fullName>
    </submittedName>
</protein>
<evidence type="ECO:0000313" key="2">
    <source>
        <dbReference type="Proteomes" id="UP000003340"/>
    </source>
</evidence>
<dbReference type="EMBL" id="ACEC01000035">
    <property type="protein sequence ID" value="EEG31378.1"/>
    <property type="molecule type" value="Genomic_DNA"/>
</dbReference>
<proteinExistence type="predicted"/>